<dbReference type="Pfam" id="PF13432">
    <property type="entry name" value="TPR_16"/>
    <property type="match status" value="1"/>
</dbReference>
<dbReference type="PANTHER" id="PTHR14027">
    <property type="entry name" value="RNA POLYMERASE-ASSOCIATED PROTEIN CTR9"/>
    <property type="match status" value="1"/>
</dbReference>
<name>A0A139A719_GONPJ</name>
<dbReference type="Gene3D" id="1.25.40.10">
    <property type="entry name" value="Tetratricopeptide repeat domain"/>
    <property type="match status" value="2"/>
</dbReference>
<feature type="repeat" description="TPR" evidence="3">
    <location>
        <begin position="204"/>
        <end position="237"/>
    </location>
</feature>
<keyword evidence="2 3" id="KW-0802">TPR repeat</keyword>
<dbReference type="GO" id="GO:0016593">
    <property type="term" value="C:Cdc73/Paf1 complex"/>
    <property type="evidence" value="ECO:0007669"/>
    <property type="project" value="TreeGrafter"/>
</dbReference>
<keyword evidence="6" id="KW-1185">Reference proteome</keyword>
<feature type="repeat" description="TPR" evidence="3">
    <location>
        <begin position="687"/>
        <end position="720"/>
    </location>
</feature>
<accession>A0A139A719</accession>
<feature type="repeat" description="TPR" evidence="3">
    <location>
        <begin position="168"/>
        <end position="201"/>
    </location>
</feature>
<feature type="compositionally biased region" description="Basic and acidic residues" evidence="4">
    <location>
        <begin position="922"/>
        <end position="983"/>
    </location>
</feature>
<evidence type="ECO:0000313" key="6">
    <source>
        <dbReference type="Proteomes" id="UP000070544"/>
    </source>
</evidence>
<feature type="compositionally biased region" description="Acidic residues" evidence="4">
    <location>
        <begin position="1141"/>
        <end position="1151"/>
    </location>
</feature>
<dbReference type="GO" id="GO:0006368">
    <property type="term" value="P:transcription elongation by RNA polymerase II"/>
    <property type="evidence" value="ECO:0007669"/>
    <property type="project" value="TreeGrafter"/>
</dbReference>
<gene>
    <name evidence="5" type="ORF">M427DRAFT_59590</name>
</gene>
<evidence type="ECO:0000313" key="5">
    <source>
        <dbReference type="EMBL" id="KXS12448.1"/>
    </source>
</evidence>
<dbReference type="STRING" id="1344416.A0A139A719"/>
<dbReference type="SUPFAM" id="SSF48452">
    <property type="entry name" value="TPR-like"/>
    <property type="match status" value="1"/>
</dbReference>
<feature type="compositionally biased region" description="Basic residues" evidence="4">
    <location>
        <begin position="1021"/>
        <end position="1033"/>
    </location>
</feature>
<evidence type="ECO:0000256" key="3">
    <source>
        <dbReference type="PROSITE-ProRule" id="PRU00339"/>
    </source>
</evidence>
<dbReference type="AlphaFoldDB" id="A0A139A719"/>
<dbReference type="Pfam" id="PF14559">
    <property type="entry name" value="TPR_19"/>
    <property type="match status" value="3"/>
</dbReference>
<protein>
    <submittedName>
        <fullName evidence="5">TPR-like protein</fullName>
    </submittedName>
</protein>
<keyword evidence="1" id="KW-0677">Repeat</keyword>
<reference evidence="5 6" key="1">
    <citation type="journal article" date="2015" name="Genome Biol. Evol.">
        <title>Phylogenomic analyses indicate that early fungi evolved digesting cell walls of algal ancestors of land plants.</title>
        <authorList>
            <person name="Chang Y."/>
            <person name="Wang S."/>
            <person name="Sekimoto S."/>
            <person name="Aerts A.L."/>
            <person name="Choi C."/>
            <person name="Clum A."/>
            <person name="LaButti K.M."/>
            <person name="Lindquist E.A."/>
            <person name="Yee Ngan C."/>
            <person name="Ohm R.A."/>
            <person name="Salamov A.A."/>
            <person name="Grigoriev I.V."/>
            <person name="Spatafora J.W."/>
            <person name="Berbee M.L."/>
        </authorList>
    </citation>
    <scope>NUCLEOTIDE SEQUENCE [LARGE SCALE GENOMIC DNA]</scope>
    <source>
        <strain evidence="5 6">JEL478</strain>
    </source>
</reference>
<evidence type="ECO:0000256" key="1">
    <source>
        <dbReference type="ARBA" id="ARBA00022737"/>
    </source>
</evidence>
<proteinExistence type="predicted"/>
<sequence>MSVIPPVESIEIPLNNDEVLEVPLNDISDGFEDEVLHVLTNEASPLNFYLQFALECYKRNHVSKALTFIQRGVSEAIARNIPGPATMLLQDALAHHHTRFEARAPGSAQAFAQAVNAAEAIESRNLVTQMVKSLNQVVLLGERKPWDEAVNRALSEMASVLNRFPECLPAMIGQACIFFYRADFKSALPLFQRALQIDPSLTTPDPRLGIGMCFLRLGHVDLARKAFDRSLELNPPSLAARSLLMQMDMNEYKRVSAAEGHAKGKPALDRAVRHLASLAAAERGDPTVSANALVALFSGVVASAKDDLDRARTHLRAAHDTSEVTALQAEAQFQRAKLEHRAGRWSEAENLYRAALAKDQRMVKARFAMARVLLQRGEPTLAAAELELVLEAKPEDIDVLKLAISTYTQCSDSTKALDKWEVLSRVLVKKYESRSASTFKGMDLDLLDDAELCLELAEVWQKQGDVKHAFAASERALIILEETPGARIPLPLFNNLAVLAHLDTSTPGNLDRAEAYYSRGLSHAASAGITDVATRDSITTIRYNIARLNEARGEVDRAKERYKQILDQHPLYFDASLRLGAIELSQNHAPEAEDHFKDVFSNDPSHVEAWLMLGELQRQTNQYKISRRTFEKIVVDNKVNDPYAMVQLGNEWLATVRNESNKEKKTQDLLRAVRQFSGALKVDSKNAYAAMGLGIALAEDGKYAEAKEIFESVRELAPDVPWVLMNLGLVCIELKQYEVAVSLFEMFGKRHPHLRDAYFYQALARAHFIHAEKEKKAEYMVLALRNIQKALRFSPTDKILLYDLAVVMQHHARIVVTSSKDTRTRPQLQQARSWTAFARSRFSWLEKAVDAAKKSYDAARKDPSNKSMAPPAILSQLPSKDKLEASKKDCDKLGEALDREIKSQERHEYEREKRFREAAAAKEAELKKQKEVDEVERSKAEAHRRTMMEEAAKKQEKLREDMRARDEKERQERERRKEAAARETKKRKKKDDGFIADEEEEAEREPKSEPEVEPTSSGRKEGKKKKTKVKSGKKSGLSDERIVEDDQDEDGGGTEAKAPSRRRLKRKADTEDEDDQDLKVAPLSGDDLKMDAEQKDLFGSDSEDDLGGQMDEYSTIGKMESGPLGSDSVRNSRETSFTGDLESDPQDADDATLDKMDED</sequence>
<feature type="region of interest" description="Disordered" evidence="4">
    <location>
        <begin position="922"/>
        <end position="1159"/>
    </location>
</feature>
<dbReference type="PROSITE" id="PS50005">
    <property type="entry name" value="TPR"/>
    <property type="match status" value="3"/>
</dbReference>
<dbReference type="GO" id="GO:0006355">
    <property type="term" value="P:regulation of DNA-templated transcription"/>
    <property type="evidence" value="ECO:0007669"/>
    <property type="project" value="InterPro"/>
</dbReference>
<evidence type="ECO:0000256" key="4">
    <source>
        <dbReference type="SAM" id="MobiDB-lite"/>
    </source>
</evidence>
<dbReference type="InterPro" id="IPR031101">
    <property type="entry name" value="Ctr9"/>
</dbReference>
<evidence type="ECO:0000256" key="2">
    <source>
        <dbReference type="ARBA" id="ARBA00022803"/>
    </source>
</evidence>
<dbReference type="EMBL" id="KQ965788">
    <property type="protein sequence ID" value="KXS12448.1"/>
    <property type="molecule type" value="Genomic_DNA"/>
</dbReference>
<dbReference type="SMART" id="SM00028">
    <property type="entry name" value="TPR"/>
    <property type="match status" value="10"/>
</dbReference>
<dbReference type="OMA" id="CFLAGEF"/>
<organism evidence="5 6">
    <name type="scientific">Gonapodya prolifera (strain JEL478)</name>
    <name type="common">Monoblepharis prolifera</name>
    <dbReference type="NCBI Taxonomy" id="1344416"/>
    <lineage>
        <taxon>Eukaryota</taxon>
        <taxon>Fungi</taxon>
        <taxon>Fungi incertae sedis</taxon>
        <taxon>Chytridiomycota</taxon>
        <taxon>Chytridiomycota incertae sedis</taxon>
        <taxon>Monoblepharidomycetes</taxon>
        <taxon>Monoblepharidales</taxon>
        <taxon>Gonapodyaceae</taxon>
        <taxon>Gonapodya</taxon>
    </lineage>
</organism>
<dbReference type="GO" id="GO:0000993">
    <property type="term" value="F:RNA polymerase II complex binding"/>
    <property type="evidence" value="ECO:0007669"/>
    <property type="project" value="TreeGrafter"/>
</dbReference>
<dbReference type="InterPro" id="IPR019734">
    <property type="entry name" value="TPR_rpt"/>
</dbReference>
<dbReference type="PANTHER" id="PTHR14027:SF2">
    <property type="entry name" value="RNA POLYMERASE-ASSOCIATED PROTEIN CTR9 HOMOLOG"/>
    <property type="match status" value="1"/>
</dbReference>
<dbReference type="Proteomes" id="UP000070544">
    <property type="component" value="Unassembled WGS sequence"/>
</dbReference>
<feature type="compositionally biased region" description="Acidic residues" evidence="4">
    <location>
        <begin position="1042"/>
        <end position="1052"/>
    </location>
</feature>
<dbReference type="OrthoDB" id="343875at2759"/>
<feature type="compositionally biased region" description="Basic and acidic residues" evidence="4">
    <location>
        <begin position="1086"/>
        <end position="1098"/>
    </location>
</feature>
<dbReference type="InterPro" id="IPR011990">
    <property type="entry name" value="TPR-like_helical_dom_sf"/>
</dbReference>
<feature type="compositionally biased region" description="Acidic residues" evidence="4">
    <location>
        <begin position="994"/>
        <end position="1003"/>
    </location>
</feature>